<name>A0A1W6BBF9_9GAMM</name>
<accession>A0A1W6BBF9</accession>
<feature type="domain" description="Tyr recombinase" evidence="2">
    <location>
        <begin position="376"/>
        <end position="598"/>
    </location>
</feature>
<dbReference type="GO" id="GO:0015074">
    <property type="term" value="P:DNA integration"/>
    <property type="evidence" value="ECO:0007669"/>
    <property type="project" value="InterPro"/>
</dbReference>
<evidence type="ECO:0000259" key="2">
    <source>
        <dbReference type="PROSITE" id="PS51898"/>
    </source>
</evidence>
<reference evidence="3 4" key="1">
    <citation type="submission" date="2017-02" db="EMBL/GenBank/DDBJ databases">
        <title>Complete genome sequence of the drought resistance-promoting endophyte Pantoea alhagi LTYR-11Z.</title>
        <authorList>
            <person name="Zhang L."/>
        </authorList>
    </citation>
    <scope>NUCLEOTIDE SEQUENCE [LARGE SCALE GENOMIC DNA]</scope>
    <source>
        <strain evidence="3 4">LTYR-11Z</strain>
        <plasmid evidence="4">Plasmid ppaltyr11z</plasmid>
    </source>
</reference>
<geneLocation type="plasmid" evidence="4">
    <name>ppaltyr11z</name>
</geneLocation>
<dbReference type="GO" id="GO:0006310">
    <property type="term" value="P:DNA recombination"/>
    <property type="evidence" value="ECO:0007669"/>
    <property type="project" value="UniProtKB-KW"/>
</dbReference>
<dbReference type="Gene3D" id="1.10.443.10">
    <property type="entry name" value="Intergrase catalytic core"/>
    <property type="match status" value="1"/>
</dbReference>
<dbReference type="RefSeq" id="WP_085072424.1">
    <property type="nucleotide sequence ID" value="NZ_CP019707.1"/>
</dbReference>
<dbReference type="OrthoDB" id="867651at2"/>
<dbReference type="GO" id="GO:0003677">
    <property type="term" value="F:DNA binding"/>
    <property type="evidence" value="ECO:0007669"/>
    <property type="project" value="InterPro"/>
</dbReference>
<keyword evidence="3" id="KW-0614">Plasmid</keyword>
<evidence type="ECO:0000313" key="3">
    <source>
        <dbReference type="EMBL" id="ARJ44412.1"/>
    </source>
</evidence>
<proteinExistence type="predicted"/>
<organism evidence="3 4">
    <name type="scientific">Pantoea alhagi</name>
    <dbReference type="NCBI Taxonomy" id="1891675"/>
    <lineage>
        <taxon>Bacteria</taxon>
        <taxon>Pseudomonadati</taxon>
        <taxon>Pseudomonadota</taxon>
        <taxon>Gammaproteobacteria</taxon>
        <taxon>Enterobacterales</taxon>
        <taxon>Erwiniaceae</taxon>
        <taxon>Pantoea</taxon>
    </lineage>
</organism>
<dbReference type="KEGG" id="palh:B1H58_20550"/>
<gene>
    <name evidence="3" type="ORF">B1H58_20550</name>
</gene>
<dbReference type="Pfam" id="PF00589">
    <property type="entry name" value="Phage_integrase"/>
    <property type="match status" value="1"/>
</dbReference>
<protein>
    <submittedName>
        <fullName evidence="3">Integrase</fullName>
    </submittedName>
</protein>
<dbReference type="InterPro" id="IPR002104">
    <property type="entry name" value="Integrase_catalytic"/>
</dbReference>
<dbReference type="EMBL" id="CP019707">
    <property type="protein sequence ID" value="ARJ44412.1"/>
    <property type="molecule type" value="Genomic_DNA"/>
</dbReference>
<dbReference type="SUPFAM" id="SSF56349">
    <property type="entry name" value="DNA breaking-rejoining enzymes"/>
    <property type="match status" value="1"/>
</dbReference>
<dbReference type="Proteomes" id="UP000192900">
    <property type="component" value="Plasmid pPALTYR11Z"/>
</dbReference>
<dbReference type="InterPro" id="IPR011010">
    <property type="entry name" value="DNA_brk_join_enz"/>
</dbReference>
<dbReference type="InterPro" id="IPR013762">
    <property type="entry name" value="Integrase-like_cat_sf"/>
</dbReference>
<evidence type="ECO:0000313" key="4">
    <source>
        <dbReference type="Proteomes" id="UP000192900"/>
    </source>
</evidence>
<sequence length="708" mass="80401">MKDKRENEFVYTSFCREAYDLHNGFTIEEAEALSTSHKRSRHYSRCGPLSSLITPLMDIARNSGTGHRLTRLVIMAMLAEMADAGQPCWQWKEDRWISLFGRCRSGKPLLMAFACHLGPFTSPLHLPNEGTFSLYASSIYGSTVFSHQLDLLTETLISLGYAQQNQRNAVSSPLGLLMLLNHNPRLEDMTTELLWQAQQYNDEQVSRHIGKISHGLAALGIISSPVRMRNYTEWHEKPVDNISPEWAMWCRRWRETSVLRPRSRESQYSFILRCGLWLAQEHPDVQTPADWSVEVCASFIAAAGRMKVDELALGTNRGQRRSRRSGEPMKPQSRSHFIYSLRRFMTDFENWGWGRLKFSPARHLSTPNTPLFRNGVNPRVIDDPVWLKLIWASLNLRREDLLSEIHYPLSMIQAMAVIWTYAGLRQNELLRLTIECVTPQSDDIIREDGSTVPAGTLCYLHVPAGKTSKAFVKPVSVVVKKYVDNWLNERPGDQAKLNDDRTGEKVRYLFQYRGKLAGRYMINRTVIPILCARAGLPLEDSGGPITSHRGRASAVTALASVPQDMSLYELMQWAGHSTPQSTMHYLRIRPTQLAASFVKADRVTHMISVLIDHDPEAVTLTGPATYYDLGDSRCMNPFWSTCPHRMACIGCDFNLLKDSAHGLILESRTSIKRYLEEVPLTPDEKAIVEQDAEKIEHALIKLKEKSSG</sequence>
<keyword evidence="1" id="KW-0233">DNA recombination</keyword>
<evidence type="ECO:0000256" key="1">
    <source>
        <dbReference type="ARBA" id="ARBA00023172"/>
    </source>
</evidence>
<dbReference type="AlphaFoldDB" id="A0A1W6BBF9"/>
<keyword evidence="4" id="KW-1185">Reference proteome</keyword>
<dbReference type="PROSITE" id="PS51898">
    <property type="entry name" value="TYR_RECOMBINASE"/>
    <property type="match status" value="1"/>
</dbReference>